<keyword evidence="1" id="KW-1133">Transmembrane helix</keyword>
<dbReference type="AlphaFoldDB" id="A0A9Q4AAS1"/>
<evidence type="ECO:0000313" key="2">
    <source>
        <dbReference type="EMBL" id="MCG4564095.1"/>
    </source>
</evidence>
<name>A0A9Q4AAS1_9FIRM</name>
<feature type="transmembrane region" description="Helical" evidence="1">
    <location>
        <begin position="7"/>
        <end position="27"/>
    </location>
</feature>
<dbReference type="RefSeq" id="WP_226807511.1">
    <property type="nucleotide sequence ID" value="NZ_JAJBNW010000006.1"/>
</dbReference>
<keyword evidence="1" id="KW-0812">Transmembrane</keyword>
<organism evidence="2 3">
    <name type="scientific">Anaerosalibacter bizertensis</name>
    <dbReference type="NCBI Taxonomy" id="932217"/>
    <lineage>
        <taxon>Bacteria</taxon>
        <taxon>Bacillati</taxon>
        <taxon>Bacillota</taxon>
        <taxon>Tissierellia</taxon>
        <taxon>Tissierellales</taxon>
        <taxon>Sporanaerobacteraceae</taxon>
        <taxon>Anaerosalibacter</taxon>
    </lineage>
</organism>
<feature type="transmembrane region" description="Helical" evidence="1">
    <location>
        <begin position="47"/>
        <end position="64"/>
    </location>
</feature>
<dbReference type="Proteomes" id="UP001108123">
    <property type="component" value="Unassembled WGS sequence"/>
</dbReference>
<gene>
    <name evidence="2" type="ORF">L0P62_01395</name>
</gene>
<keyword evidence="3" id="KW-1185">Reference proteome</keyword>
<evidence type="ECO:0000313" key="3">
    <source>
        <dbReference type="Proteomes" id="UP001108123"/>
    </source>
</evidence>
<accession>A0A9Q4AAS1</accession>
<reference evidence="2" key="1">
    <citation type="submission" date="2022-01" db="EMBL/GenBank/DDBJ databases">
        <title>Collection of gut derived symbiotic bacterial strains cultured from healthy donors.</title>
        <authorList>
            <person name="Lin H."/>
            <person name="Kohout C."/>
            <person name="Waligurski E."/>
            <person name="Pamer E.G."/>
        </authorList>
    </citation>
    <scope>NUCLEOTIDE SEQUENCE</scope>
    <source>
        <strain evidence="2">MSK.14.39</strain>
    </source>
</reference>
<evidence type="ECO:0000256" key="1">
    <source>
        <dbReference type="SAM" id="Phobius"/>
    </source>
</evidence>
<dbReference type="EMBL" id="JAKNID010000003">
    <property type="protein sequence ID" value="MCG4564095.1"/>
    <property type="molecule type" value="Genomic_DNA"/>
</dbReference>
<sequence length="87" mass="10287">MNKKINFLIFLVLGVLEIFFDFFTVLIKNTLLHKKNKDMSEKTKTNIKLFFILVFFIGFIYFLGQFVQVMARLFNIPLDGGIFKNLK</sequence>
<comment type="caution">
    <text evidence="2">The sequence shown here is derived from an EMBL/GenBank/DDBJ whole genome shotgun (WGS) entry which is preliminary data.</text>
</comment>
<keyword evidence="1" id="KW-0472">Membrane</keyword>
<protein>
    <submittedName>
        <fullName evidence="2">Uncharacterized protein</fullName>
    </submittedName>
</protein>
<proteinExistence type="predicted"/>